<dbReference type="Proteomes" id="UP000053237">
    <property type="component" value="Unassembled WGS sequence"/>
</dbReference>
<dbReference type="InParanoid" id="A0A024GTH7"/>
<organism evidence="1 2">
    <name type="scientific">Albugo candida</name>
    <dbReference type="NCBI Taxonomy" id="65357"/>
    <lineage>
        <taxon>Eukaryota</taxon>
        <taxon>Sar</taxon>
        <taxon>Stramenopiles</taxon>
        <taxon>Oomycota</taxon>
        <taxon>Peronosporomycetes</taxon>
        <taxon>Albuginales</taxon>
        <taxon>Albuginaceae</taxon>
        <taxon>Albugo</taxon>
    </lineage>
</organism>
<evidence type="ECO:0000313" key="2">
    <source>
        <dbReference type="Proteomes" id="UP000053237"/>
    </source>
</evidence>
<proteinExistence type="predicted"/>
<keyword evidence="2" id="KW-1185">Reference proteome</keyword>
<evidence type="ECO:0000313" key="1">
    <source>
        <dbReference type="EMBL" id="CCI50007.1"/>
    </source>
</evidence>
<comment type="caution">
    <text evidence="1">The sequence shown here is derived from an EMBL/GenBank/DDBJ whole genome shotgun (WGS) entry which is preliminary data.</text>
</comment>
<reference evidence="1 2" key="1">
    <citation type="submission" date="2012-05" db="EMBL/GenBank/DDBJ databases">
        <title>Recombination and specialization in a pathogen metapopulation.</title>
        <authorList>
            <person name="Gardiner A."/>
            <person name="Kemen E."/>
            <person name="Schultz-Larsen T."/>
            <person name="MacLean D."/>
            <person name="Van Oosterhout C."/>
            <person name="Jones J.D.G."/>
        </authorList>
    </citation>
    <scope>NUCLEOTIDE SEQUENCE [LARGE SCALE GENOMIC DNA]</scope>
    <source>
        <strain evidence="1 2">Ac Nc2</strain>
    </source>
</reference>
<name>A0A024GTH7_9STRA</name>
<gene>
    <name evidence="1" type="ORF">BN9_115110</name>
</gene>
<protein>
    <submittedName>
        <fullName evidence="1">Uncharacterized protein</fullName>
    </submittedName>
</protein>
<dbReference type="EMBL" id="CAIX01000378">
    <property type="protein sequence ID" value="CCI50007.1"/>
    <property type="molecule type" value="Genomic_DNA"/>
</dbReference>
<accession>A0A024GTH7</accession>
<dbReference type="AlphaFoldDB" id="A0A024GTH7"/>
<sequence>MITPARRTTELIQKLVHVLKSSLRRINTPTENGNVITTKSALFDRLMRYGRSNCGCENRIRTAAHISTSDANAEEVLIQNQPFLPVGIRLWSFLPHKVPNSQTMMKKSLSIDTTTTLVPT</sequence>